<accession>A0ABQ4NR07</accession>
<feature type="transmembrane region" description="Helical" evidence="6">
    <location>
        <begin position="284"/>
        <end position="306"/>
    </location>
</feature>
<comment type="caution">
    <text evidence="9">The sequence shown here is derived from an EMBL/GenBank/DDBJ whole genome shotgun (WGS) entry which is preliminary data.</text>
</comment>
<evidence type="ECO:0000256" key="6">
    <source>
        <dbReference type="SAM" id="Phobius"/>
    </source>
</evidence>
<evidence type="ECO:0000313" key="9">
    <source>
        <dbReference type="EMBL" id="GIT96812.1"/>
    </source>
</evidence>
<evidence type="ECO:0000313" key="10">
    <source>
        <dbReference type="Proteomes" id="UP000786693"/>
    </source>
</evidence>
<reference evidence="9 10" key="1">
    <citation type="submission" date="2021-05" db="EMBL/GenBank/DDBJ databases">
        <title>Bacteria Genome sequencing.</title>
        <authorList>
            <person name="Takabe Y."/>
            <person name="Nakajima Y."/>
            <person name="Suzuki S."/>
            <person name="Shiozaki T."/>
        </authorList>
    </citation>
    <scope>NUCLEOTIDE SEQUENCE [LARGE SCALE GENOMIC DNA]</scope>
    <source>
        <strain evidence="9 10">AI_62</strain>
    </source>
</reference>
<feature type="domain" description="ABC3 transporter permease C-terminal" evidence="7">
    <location>
        <begin position="666"/>
        <end position="784"/>
    </location>
</feature>
<feature type="transmembrane region" description="Helical" evidence="6">
    <location>
        <begin position="18"/>
        <end position="37"/>
    </location>
</feature>
<feature type="transmembrane region" description="Helical" evidence="6">
    <location>
        <begin position="255"/>
        <end position="277"/>
    </location>
</feature>
<organism evidence="9 10">
    <name type="scientific">Jannaschia pagri</name>
    <dbReference type="NCBI Taxonomy" id="2829797"/>
    <lineage>
        <taxon>Bacteria</taxon>
        <taxon>Pseudomonadati</taxon>
        <taxon>Pseudomonadota</taxon>
        <taxon>Alphaproteobacteria</taxon>
        <taxon>Rhodobacterales</taxon>
        <taxon>Roseobacteraceae</taxon>
        <taxon>Jannaschia</taxon>
    </lineage>
</organism>
<dbReference type="InterPro" id="IPR025857">
    <property type="entry name" value="MacB_PCD"/>
</dbReference>
<feature type="transmembrane region" description="Helical" evidence="6">
    <location>
        <begin position="391"/>
        <end position="416"/>
    </location>
</feature>
<evidence type="ECO:0000259" key="8">
    <source>
        <dbReference type="Pfam" id="PF12704"/>
    </source>
</evidence>
<feature type="domain" description="ABC3 transporter permease C-terminal" evidence="7">
    <location>
        <begin position="222"/>
        <end position="345"/>
    </location>
</feature>
<feature type="transmembrane region" description="Helical" evidence="6">
    <location>
        <begin position="368"/>
        <end position="385"/>
    </location>
</feature>
<evidence type="ECO:0000259" key="7">
    <source>
        <dbReference type="Pfam" id="PF02687"/>
    </source>
</evidence>
<comment type="subcellular location">
    <subcellularLocation>
        <location evidence="1">Cell membrane</location>
        <topology evidence="1">Multi-pass membrane protein</topology>
    </subcellularLocation>
</comment>
<dbReference type="EMBL" id="BPFH01000007">
    <property type="protein sequence ID" value="GIT96812.1"/>
    <property type="molecule type" value="Genomic_DNA"/>
</dbReference>
<dbReference type="InterPro" id="IPR038766">
    <property type="entry name" value="Membrane_comp_ABC_pdt"/>
</dbReference>
<feature type="transmembrane region" description="Helical" evidence="6">
    <location>
        <begin position="755"/>
        <end position="777"/>
    </location>
</feature>
<dbReference type="Pfam" id="PF02687">
    <property type="entry name" value="FtsX"/>
    <property type="match status" value="2"/>
</dbReference>
<dbReference type="PANTHER" id="PTHR30287">
    <property type="entry name" value="MEMBRANE COMPONENT OF PREDICTED ABC SUPERFAMILY METABOLITE UPTAKE TRANSPORTER"/>
    <property type="match status" value="1"/>
</dbReference>
<keyword evidence="2" id="KW-1003">Cell membrane</keyword>
<keyword evidence="10" id="KW-1185">Reference proteome</keyword>
<keyword evidence="4 6" id="KW-1133">Transmembrane helix</keyword>
<sequence>MIAATLLALWSHWRRHPIQLVTLVVGLALATGLWTGVQAINAQARLSYDQAAATLGQDRLPRLEGALTLEAFAAARRAGWPVSPVVEGRLRGTSLTLYGIDPFTLPPTPGGVMPDLSDTDVLRDFLTGEVVFAAPETLARWPDALPPGRPLSGLAPGLVMADLTFAQAQLSQAGVTRFLIAPGGSGTPEELAATIPGSTVVQPEPDGDLARLTDSFHLNLTAFGLLAFAVGLFIVHATIGLAFEQRRTLVRTLRALGVPLSVLIGCLAAELLALTLVAGALGVALGYIVAAALLPGVAATLSGLYGAGVAGSLSLSPLWWMSGFGMAGLGMAVAGGLGLRQIARLPLLAPAMPRAWARAQRAGLRRQAAAGLVLLGISAALGILAEGLLAGFLLLGALLVGAALLLPPILTVLLDLGTQRARGAVAQWLWADTRQQVPGLSLALMALLLALAANIGVGTMVGSFRATFVGWLDQRLASEMYVTASNVEEARAIEAFLAPQVEALLPIVSQEVTLAAAPGEVFGIVDHPTYRDNWPLLAASPDVWTKLSEGAGVLVNEQLARRQDLWPGAQLDLGPLTAMPVLGVYSDYGNPLGQAIVGIDAFSRAFPEAPRLRYAVRVDPDTVPELAADLSDRFNLSQDQVVSQSAIKAFSLAVFEQTFSVTAALNVLTLGVAGFALWASLTTLGAMRLPQVAPVWALGLTRRQLALADLGRALVLAVLTALVAVPVGIVLAWVLLAIVNVQAFGWRLPLQADPWSWLSLGGWTVVAATLAAALPAWRLWRMPPADLVKVFAHER</sequence>
<feature type="transmembrane region" description="Helical" evidence="6">
    <location>
        <begin position="437"/>
        <end position="457"/>
    </location>
</feature>
<feature type="transmembrane region" description="Helical" evidence="6">
    <location>
        <begin position="318"/>
        <end position="339"/>
    </location>
</feature>
<evidence type="ECO:0000256" key="3">
    <source>
        <dbReference type="ARBA" id="ARBA00022692"/>
    </source>
</evidence>
<feature type="transmembrane region" description="Helical" evidence="6">
    <location>
        <begin position="220"/>
        <end position="243"/>
    </location>
</feature>
<dbReference type="PANTHER" id="PTHR30287:SF2">
    <property type="entry name" value="BLL1001 PROTEIN"/>
    <property type="match status" value="1"/>
</dbReference>
<evidence type="ECO:0000256" key="4">
    <source>
        <dbReference type="ARBA" id="ARBA00022989"/>
    </source>
</evidence>
<gene>
    <name evidence="9" type="ORF">JANAI62_34350</name>
</gene>
<evidence type="ECO:0000256" key="1">
    <source>
        <dbReference type="ARBA" id="ARBA00004651"/>
    </source>
</evidence>
<feature type="transmembrane region" description="Helical" evidence="6">
    <location>
        <begin position="659"/>
        <end position="681"/>
    </location>
</feature>
<feature type="transmembrane region" description="Helical" evidence="6">
    <location>
        <begin position="713"/>
        <end position="735"/>
    </location>
</feature>
<evidence type="ECO:0000256" key="5">
    <source>
        <dbReference type="ARBA" id="ARBA00023136"/>
    </source>
</evidence>
<dbReference type="Pfam" id="PF12704">
    <property type="entry name" value="MacB_PCD"/>
    <property type="match status" value="1"/>
</dbReference>
<dbReference type="InterPro" id="IPR003838">
    <property type="entry name" value="ABC3_permease_C"/>
</dbReference>
<keyword evidence="3 6" id="KW-0812">Transmembrane</keyword>
<feature type="domain" description="MacB-like periplasmic core" evidence="8">
    <location>
        <begin position="442"/>
        <end position="629"/>
    </location>
</feature>
<keyword evidence="5 6" id="KW-0472">Membrane</keyword>
<protein>
    <submittedName>
        <fullName evidence="9">ABC transporter permease</fullName>
    </submittedName>
</protein>
<name>A0ABQ4NR07_9RHOB</name>
<evidence type="ECO:0000256" key="2">
    <source>
        <dbReference type="ARBA" id="ARBA00022475"/>
    </source>
</evidence>
<dbReference type="Proteomes" id="UP000786693">
    <property type="component" value="Unassembled WGS sequence"/>
</dbReference>
<proteinExistence type="predicted"/>